<dbReference type="AlphaFoldDB" id="A0A974CFY3"/>
<name>A0A974CFY3_XENLA</name>
<dbReference type="Proteomes" id="UP000694892">
    <property type="component" value="Chromosome 7L"/>
</dbReference>
<sequence>MYCEEFSIKTFSKNEVTIQHYPLQKAWQKCSAQVTFIELLKRQYTVPLTATEKQKTFYIFLLTRRCSLPLFQKGRYLSTLHDSGNLAMHEPKVCNVYLSLILHKNKTSTFVINFQSLRKSSQQPQPHLAHLRYMNAFIKSAWENISFETSKYYDTLLHESRCILFANLLLKCTYCEIQFTTPAKLFI</sequence>
<proteinExistence type="predicted"/>
<protein>
    <submittedName>
        <fullName evidence="1">Uncharacterized protein</fullName>
    </submittedName>
</protein>
<dbReference type="EMBL" id="CM004478">
    <property type="protein sequence ID" value="OCT72297.1"/>
    <property type="molecule type" value="Genomic_DNA"/>
</dbReference>
<organism evidence="1 2">
    <name type="scientific">Xenopus laevis</name>
    <name type="common">African clawed frog</name>
    <dbReference type="NCBI Taxonomy" id="8355"/>
    <lineage>
        <taxon>Eukaryota</taxon>
        <taxon>Metazoa</taxon>
        <taxon>Chordata</taxon>
        <taxon>Craniata</taxon>
        <taxon>Vertebrata</taxon>
        <taxon>Euteleostomi</taxon>
        <taxon>Amphibia</taxon>
        <taxon>Batrachia</taxon>
        <taxon>Anura</taxon>
        <taxon>Pipoidea</taxon>
        <taxon>Pipidae</taxon>
        <taxon>Xenopodinae</taxon>
        <taxon>Xenopus</taxon>
        <taxon>Xenopus</taxon>
    </lineage>
</organism>
<evidence type="ECO:0000313" key="1">
    <source>
        <dbReference type="EMBL" id="OCT72297.1"/>
    </source>
</evidence>
<gene>
    <name evidence="1" type="ORF">XELAEV_18035270mg</name>
</gene>
<reference evidence="2" key="1">
    <citation type="journal article" date="2016" name="Nature">
        <title>Genome evolution in the allotetraploid frog Xenopus laevis.</title>
        <authorList>
            <person name="Session A.M."/>
            <person name="Uno Y."/>
            <person name="Kwon T."/>
            <person name="Chapman J.A."/>
            <person name="Toyoda A."/>
            <person name="Takahashi S."/>
            <person name="Fukui A."/>
            <person name="Hikosaka A."/>
            <person name="Suzuki A."/>
            <person name="Kondo M."/>
            <person name="van Heeringen S.J."/>
            <person name="Quigley I."/>
            <person name="Heinz S."/>
            <person name="Ogino H."/>
            <person name="Ochi H."/>
            <person name="Hellsten U."/>
            <person name="Lyons J.B."/>
            <person name="Simakov O."/>
            <person name="Putnam N."/>
            <person name="Stites J."/>
            <person name="Kuroki Y."/>
            <person name="Tanaka T."/>
            <person name="Michiue T."/>
            <person name="Watanabe M."/>
            <person name="Bogdanovic O."/>
            <person name="Lister R."/>
            <person name="Georgiou G."/>
            <person name="Paranjpe S.S."/>
            <person name="van Kruijsbergen I."/>
            <person name="Shu S."/>
            <person name="Carlson J."/>
            <person name="Kinoshita T."/>
            <person name="Ohta Y."/>
            <person name="Mawaribuchi S."/>
            <person name="Jenkins J."/>
            <person name="Grimwood J."/>
            <person name="Schmutz J."/>
            <person name="Mitros T."/>
            <person name="Mozaffari S.V."/>
            <person name="Suzuki Y."/>
            <person name="Haramoto Y."/>
            <person name="Yamamoto T.S."/>
            <person name="Takagi C."/>
            <person name="Heald R."/>
            <person name="Miller K."/>
            <person name="Haudenschild C."/>
            <person name="Kitzman J."/>
            <person name="Nakayama T."/>
            <person name="Izutsu Y."/>
            <person name="Robert J."/>
            <person name="Fortriede J."/>
            <person name="Burns K."/>
            <person name="Lotay V."/>
            <person name="Karimi K."/>
            <person name="Yasuoka Y."/>
            <person name="Dichmann D.S."/>
            <person name="Flajnik M.F."/>
            <person name="Houston D.W."/>
            <person name="Shendure J."/>
            <person name="DuPasquier L."/>
            <person name="Vize P.D."/>
            <person name="Zorn A.M."/>
            <person name="Ito M."/>
            <person name="Marcotte E.M."/>
            <person name="Wallingford J.B."/>
            <person name="Ito Y."/>
            <person name="Asashima M."/>
            <person name="Ueno N."/>
            <person name="Matsuda Y."/>
            <person name="Veenstra G.J."/>
            <person name="Fujiyama A."/>
            <person name="Harland R.M."/>
            <person name="Taira M."/>
            <person name="Rokhsar D.S."/>
        </authorList>
    </citation>
    <scope>NUCLEOTIDE SEQUENCE [LARGE SCALE GENOMIC DNA]</scope>
    <source>
        <strain evidence="2">J</strain>
    </source>
</reference>
<evidence type="ECO:0000313" key="2">
    <source>
        <dbReference type="Proteomes" id="UP000694892"/>
    </source>
</evidence>
<accession>A0A974CFY3</accession>